<dbReference type="EMBL" id="JACBAZ010000016">
    <property type="protein sequence ID" value="NWK57580.1"/>
    <property type="molecule type" value="Genomic_DNA"/>
</dbReference>
<dbReference type="InterPro" id="IPR048469">
    <property type="entry name" value="YchJ-like_M"/>
</dbReference>
<evidence type="ECO:0000313" key="4">
    <source>
        <dbReference type="Proteomes" id="UP000557872"/>
    </source>
</evidence>
<dbReference type="PANTHER" id="PTHR33747:SF1">
    <property type="entry name" value="ADENYLATE CYCLASE-ASSOCIATED CAP C-TERMINAL DOMAIN-CONTAINING PROTEIN"/>
    <property type="match status" value="1"/>
</dbReference>
<protein>
    <submittedName>
        <fullName evidence="3">SecC motif-containing protein</fullName>
    </submittedName>
</protein>
<name>A0A851GS24_9BACT</name>
<feature type="compositionally biased region" description="Basic and acidic residues" evidence="1">
    <location>
        <begin position="1"/>
        <end position="32"/>
    </location>
</feature>
<dbReference type="Pfam" id="PF17775">
    <property type="entry name" value="YchJ_M-like"/>
    <property type="match status" value="1"/>
</dbReference>
<sequence>MSEFAADKPEDVPDADIDQREIENDDAPKTRSESLCPCKSGNSYYICCMPLHHGKAKARTAEELMRSRYSAYFFRLVDYLVETTHPDSREPGLKKELAKSVHNISWQFLTIVDTSKGGTKDKVGKVEFIAKCFVQGEPHELHERSRFRRYKGAWKYLDGVALGDS</sequence>
<dbReference type="Gene3D" id="3.10.450.50">
    <property type="match status" value="1"/>
</dbReference>
<accession>A0A851GS24</accession>
<dbReference type="PANTHER" id="PTHR33747">
    <property type="entry name" value="UPF0225 PROTEIN SCO1677"/>
    <property type="match status" value="1"/>
</dbReference>
<reference evidence="3 4" key="1">
    <citation type="submission" date="2020-07" db="EMBL/GenBank/DDBJ databases">
        <title>Roseicoccus Jingziensis gen. nov., sp. nov., isolated from coastal seawater.</title>
        <authorList>
            <person name="Feng X."/>
        </authorList>
    </citation>
    <scope>NUCLEOTIDE SEQUENCE [LARGE SCALE GENOMIC DNA]</scope>
    <source>
        <strain evidence="3 4">N1E253</strain>
    </source>
</reference>
<keyword evidence="4" id="KW-1185">Reference proteome</keyword>
<gene>
    <name evidence="3" type="ORF">HW115_18320</name>
</gene>
<evidence type="ECO:0000313" key="3">
    <source>
        <dbReference type="EMBL" id="NWK57580.1"/>
    </source>
</evidence>
<dbReference type="InterPro" id="IPR032710">
    <property type="entry name" value="NTF2-like_dom_sf"/>
</dbReference>
<feature type="region of interest" description="Disordered" evidence="1">
    <location>
        <begin position="1"/>
        <end position="34"/>
    </location>
</feature>
<evidence type="ECO:0000256" key="1">
    <source>
        <dbReference type="SAM" id="MobiDB-lite"/>
    </source>
</evidence>
<comment type="caution">
    <text evidence="3">The sequence shown here is derived from an EMBL/GenBank/DDBJ whole genome shotgun (WGS) entry which is preliminary data.</text>
</comment>
<evidence type="ECO:0000259" key="2">
    <source>
        <dbReference type="Pfam" id="PF17775"/>
    </source>
</evidence>
<feature type="domain" description="YchJ-like middle NTF2-like" evidence="2">
    <location>
        <begin position="60"/>
        <end position="159"/>
    </location>
</feature>
<dbReference type="Proteomes" id="UP000557872">
    <property type="component" value="Unassembled WGS sequence"/>
</dbReference>
<dbReference type="SUPFAM" id="SSF54427">
    <property type="entry name" value="NTF2-like"/>
    <property type="match status" value="1"/>
</dbReference>
<dbReference type="RefSeq" id="WP_178934833.1">
    <property type="nucleotide sequence ID" value="NZ_JACBAZ010000016.1"/>
</dbReference>
<dbReference type="AlphaFoldDB" id="A0A851GS24"/>
<organism evidence="3 4">
    <name type="scientific">Oceaniferula marina</name>
    <dbReference type="NCBI Taxonomy" id="2748318"/>
    <lineage>
        <taxon>Bacteria</taxon>
        <taxon>Pseudomonadati</taxon>
        <taxon>Verrucomicrobiota</taxon>
        <taxon>Verrucomicrobiia</taxon>
        <taxon>Verrucomicrobiales</taxon>
        <taxon>Verrucomicrobiaceae</taxon>
        <taxon>Oceaniferula</taxon>
    </lineage>
</organism>
<proteinExistence type="predicted"/>